<evidence type="ECO:0000256" key="12">
    <source>
        <dbReference type="RuleBase" id="RU003784"/>
    </source>
</evidence>
<dbReference type="PANTHER" id="PTHR11088:SF60">
    <property type="entry name" value="TRNA DIMETHYLALLYLTRANSFERASE"/>
    <property type="match status" value="1"/>
</dbReference>
<evidence type="ECO:0000313" key="15">
    <source>
        <dbReference type="Proteomes" id="UP000501747"/>
    </source>
</evidence>
<feature type="region of interest" description="Interaction with substrate tRNA" evidence="10">
    <location>
        <begin position="36"/>
        <end position="39"/>
    </location>
</feature>
<comment type="function">
    <text evidence="2 10 12">Catalyzes the transfer of a dimethylallyl group onto the adenine at position 37 in tRNAs that read codons beginning with uridine, leading to the formation of N6-(dimethylallyl)adenosine (i(6)A).</text>
</comment>
<keyword evidence="15" id="KW-1185">Reference proteome</keyword>
<evidence type="ECO:0000256" key="2">
    <source>
        <dbReference type="ARBA" id="ARBA00003213"/>
    </source>
</evidence>
<evidence type="ECO:0000256" key="8">
    <source>
        <dbReference type="ARBA" id="ARBA00022842"/>
    </source>
</evidence>
<dbReference type="RefSeq" id="WP_166035843.1">
    <property type="nucleotide sequence ID" value="NZ_CP049887.1"/>
</dbReference>
<dbReference type="InterPro" id="IPR039657">
    <property type="entry name" value="Dimethylallyltransferase"/>
</dbReference>
<dbReference type="SUPFAM" id="SSF52540">
    <property type="entry name" value="P-loop containing nucleoside triphosphate hydrolases"/>
    <property type="match status" value="2"/>
</dbReference>
<dbReference type="PANTHER" id="PTHR11088">
    <property type="entry name" value="TRNA DIMETHYLALLYLTRANSFERASE"/>
    <property type="match status" value="1"/>
</dbReference>
<comment type="cofactor">
    <cofactor evidence="1 10">
        <name>Mg(2+)</name>
        <dbReference type="ChEBI" id="CHEBI:18420"/>
    </cofactor>
</comment>
<evidence type="ECO:0000256" key="1">
    <source>
        <dbReference type="ARBA" id="ARBA00001946"/>
    </source>
</evidence>
<feature type="site" description="Interaction with substrate tRNA" evidence="10">
    <location>
        <position position="102"/>
    </location>
</feature>
<dbReference type="Pfam" id="PF01715">
    <property type="entry name" value="IPPT"/>
    <property type="match status" value="1"/>
</dbReference>
<evidence type="ECO:0000256" key="13">
    <source>
        <dbReference type="RuleBase" id="RU003785"/>
    </source>
</evidence>
<evidence type="ECO:0000256" key="5">
    <source>
        <dbReference type="ARBA" id="ARBA00022694"/>
    </source>
</evidence>
<protein>
    <recommendedName>
        <fullName evidence="10">tRNA dimethylallyltransferase</fullName>
        <ecNumber evidence="10">2.5.1.75</ecNumber>
    </recommendedName>
    <alternativeName>
        <fullName evidence="10">Dimethylallyl diphosphate:tRNA dimethylallyltransferase</fullName>
        <shortName evidence="10">DMAPP:tRNA dimethylallyltransferase</shortName>
        <shortName evidence="10">DMATase</shortName>
    </alternativeName>
    <alternativeName>
        <fullName evidence="10">Isopentenyl-diphosphate:tRNA isopentenyltransferase</fullName>
        <shortName evidence="10">IPP transferase</shortName>
        <shortName evidence="10">IPPT</shortName>
        <shortName evidence="10">IPTase</shortName>
    </alternativeName>
</protein>
<dbReference type="InterPro" id="IPR018022">
    <property type="entry name" value="IPT"/>
</dbReference>
<dbReference type="HAMAP" id="MF_00185">
    <property type="entry name" value="IPP_trans"/>
    <property type="match status" value="1"/>
</dbReference>
<dbReference type="KEGG" id="vhy:G7082_14130"/>
<dbReference type="EMBL" id="CP049887">
    <property type="protein sequence ID" value="QIL49557.1"/>
    <property type="molecule type" value="Genomic_DNA"/>
</dbReference>
<accession>A0A6G8AX15</accession>
<comment type="subunit">
    <text evidence="10">Monomer.</text>
</comment>
<keyword evidence="6 10" id="KW-0547">Nucleotide-binding</keyword>
<evidence type="ECO:0000256" key="6">
    <source>
        <dbReference type="ARBA" id="ARBA00022741"/>
    </source>
</evidence>
<dbReference type="InterPro" id="IPR027417">
    <property type="entry name" value="P-loop_NTPase"/>
</dbReference>
<evidence type="ECO:0000256" key="9">
    <source>
        <dbReference type="ARBA" id="ARBA00049563"/>
    </source>
</evidence>
<dbReference type="AlphaFoldDB" id="A0A6G8AX15"/>
<dbReference type="Gene3D" id="3.40.50.300">
    <property type="entry name" value="P-loop containing nucleotide triphosphate hydrolases"/>
    <property type="match status" value="1"/>
</dbReference>
<keyword evidence="7 10" id="KW-0067">ATP-binding</keyword>
<feature type="binding site" evidence="10">
    <location>
        <begin position="13"/>
        <end position="18"/>
    </location>
    <ligand>
        <name>substrate</name>
    </ligand>
</feature>
<dbReference type="GO" id="GO:0005524">
    <property type="term" value="F:ATP binding"/>
    <property type="evidence" value="ECO:0007669"/>
    <property type="project" value="UniProtKB-UniRule"/>
</dbReference>
<evidence type="ECO:0000256" key="4">
    <source>
        <dbReference type="ARBA" id="ARBA00022679"/>
    </source>
</evidence>
<dbReference type="Gene3D" id="1.10.20.140">
    <property type="match status" value="1"/>
</dbReference>
<evidence type="ECO:0000256" key="10">
    <source>
        <dbReference type="HAMAP-Rule" id="MF_00185"/>
    </source>
</evidence>
<gene>
    <name evidence="10 14" type="primary">miaA</name>
    <name evidence="14" type="ORF">G7082_14130</name>
</gene>
<comment type="similarity">
    <text evidence="3 10 13">Belongs to the IPP transferase family.</text>
</comment>
<organism evidence="14 15">
    <name type="scientific">Vagococcus hydrophili</name>
    <dbReference type="NCBI Taxonomy" id="2714947"/>
    <lineage>
        <taxon>Bacteria</taxon>
        <taxon>Bacillati</taxon>
        <taxon>Bacillota</taxon>
        <taxon>Bacilli</taxon>
        <taxon>Lactobacillales</taxon>
        <taxon>Enterococcaceae</taxon>
        <taxon>Vagococcus</taxon>
    </lineage>
</organism>
<keyword evidence="4 10" id="KW-0808">Transferase</keyword>
<sequence>MKKTKVLVIVGPTAVGKTALSIELAKEFSGEIISGDSLQVYKKLDIGTAKVTEEEAEGIPHYLIDVKEPNENYSAYEFKTSAEEKIAEITSRSGLPIVAGGTGMYIQSLLFDFQLGSNEEDTEARLTREKWEEFASTEGKESLWNHLNKIDPLAAKSIHMNNEKRVIRGIEVFEKTGTSILNQQGIDFKDLSQSQYDVKLIGLETDRPVLYDRINQRVDMMMEQGLLEEARYVYELGEVQAMQGIGYKEFFPFFRGDLEMSSCVELVKQHSRQYAKRQLTWFKNRMSVEWYDMIKEPSIKEDIIKDVTKWLEE</sequence>
<evidence type="ECO:0000256" key="11">
    <source>
        <dbReference type="RuleBase" id="RU003783"/>
    </source>
</evidence>
<evidence type="ECO:0000256" key="3">
    <source>
        <dbReference type="ARBA" id="ARBA00005842"/>
    </source>
</evidence>
<proteinExistence type="inferred from homology"/>
<dbReference type="EC" id="2.5.1.75" evidence="10"/>
<feature type="binding site" evidence="10">
    <location>
        <begin position="11"/>
        <end position="18"/>
    </location>
    <ligand>
        <name>ATP</name>
        <dbReference type="ChEBI" id="CHEBI:30616"/>
    </ligand>
</feature>
<feature type="site" description="Interaction with substrate tRNA" evidence="10">
    <location>
        <position position="128"/>
    </location>
</feature>
<dbReference type="Proteomes" id="UP000501747">
    <property type="component" value="Chromosome"/>
</dbReference>
<dbReference type="GO" id="GO:0052381">
    <property type="term" value="F:tRNA dimethylallyltransferase activity"/>
    <property type="evidence" value="ECO:0007669"/>
    <property type="project" value="UniProtKB-UniRule"/>
</dbReference>
<dbReference type="NCBIfam" id="TIGR00174">
    <property type="entry name" value="miaA"/>
    <property type="match status" value="1"/>
</dbReference>
<reference evidence="14 15" key="1">
    <citation type="submission" date="2020-03" db="EMBL/GenBank/DDBJ databases">
        <title>Vagococcus sp. nov., isolated from beetles.</title>
        <authorList>
            <person name="Hyun D.-W."/>
            <person name="Bae J.-W."/>
        </authorList>
    </citation>
    <scope>NUCLEOTIDE SEQUENCE [LARGE SCALE GENOMIC DNA]</scope>
    <source>
        <strain evidence="14 15">HDW17B</strain>
    </source>
</reference>
<keyword evidence="8 10" id="KW-0460">Magnesium</keyword>
<evidence type="ECO:0000313" key="14">
    <source>
        <dbReference type="EMBL" id="QIL49557.1"/>
    </source>
</evidence>
<keyword evidence="5 10" id="KW-0819">tRNA processing</keyword>
<evidence type="ECO:0000256" key="7">
    <source>
        <dbReference type="ARBA" id="ARBA00022840"/>
    </source>
</evidence>
<comment type="catalytic activity">
    <reaction evidence="9 10 11">
        <text>adenosine(37) in tRNA + dimethylallyl diphosphate = N(6)-dimethylallyladenosine(37) in tRNA + diphosphate</text>
        <dbReference type="Rhea" id="RHEA:26482"/>
        <dbReference type="Rhea" id="RHEA-COMP:10162"/>
        <dbReference type="Rhea" id="RHEA-COMP:10375"/>
        <dbReference type="ChEBI" id="CHEBI:33019"/>
        <dbReference type="ChEBI" id="CHEBI:57623"/>
        <dbReference type="ChEBI" id="CHEBI:74411"/>
        <dbReference type="ChEBI" id="CHEBI:74415"/>
        <dbReference type="EC" id="2.5.1.75"/>
    </reaction>
</comment>
<dbReference type="GO" id="GO:0006400">
    <property type="term" value="P:tRNA modification"/>
    <property type="evidence" value="ECO:0007669"/>
    <property type="project" value="TreeGrafter"/>
</dbReference>
<comment type="caution">
    <text evidence="10">Lacks conserved residue(s) required for the propagation of feature annotation.</text>
</comment>
<name>A0A6G8AX15_9ENTE</name>